<dbReference type="EMBL" id="MJIE01000001">
    <property type="protein sequence ID" value="OLR55343.1"/>
    <property type="molecule type" value="Genomic_DNA"/>
</dbReference>
<evidence type="ECO:0000313" key="3">
    <source>
        <dbReference type="Proteomes" id="UP000187404"/>
    </source>
</evidence>
<keyword evidence="3" id="KW-1185">Reference proteome</keyword>
<dbReference type="SUPFAM" id="SSF54427">
    <property type="entry name" value="NTF2-like"/>
    <property type="match status" value="1"/>
</dbReference>
<dbReference type="SMART" id="SM00850">
    <property type="entry name" value="LytTR"/>
    <property type="match status" value="1"/>
</dbReference>
<proteinExistence type="predicted"/>
<protein>
    <recommendedName>
        <fullName evidence="1">HTH LytTR-type domain-containing protein</fullName>
    </recommendedName>
</protein>
<dbReference type="PANTHER" id="PTHR37299">
    <property type="entry name" value="TRANSCRIPTIONAL REGULATOR-RELATED"/>
    <property type="match status" value="1"/>
</dbReference>
<name>A0A1Q9JGM6_9FIRM</name>
<dbReference type="AlphaFoldDB" id="A0A1Q9JGM6"/>
<dbReference type="Proteomes" id="UP000187404">
    <property type="component" value="Unassembled WGS sequence"/>
</dbReference>
<dbReference type="InterPro" id="IPR032710">
    <property type="entry name" value="NTF2-like_dom_sf"/>
</dbReference>
<dbReference type="PANTHER" id="PTHR37299:SF1">
    <property type="entry name" value="STAGE 0 SPORULATION PROTEIN A HOMOLOG"/>
    <property type="match status" value="1"/>
</dbReference>
<sequence>MKKELTLKAVELTERVLRDFHQKNTETVFSLCTPDMTWIGAQKGQFDIGLKAFRDDLERVVADMYPCHLANQEFLVTQNEGKTCTVIGRYLVISDEDSPGALAGEQRCVFVYQLIDGELRIRHISTTSPIGEVMVSGNENFVRSLGVTLKQYIAYQVEKRDRRVMVTDEEGVLHVMPESRILYIQASRKQCSIMLESGEMTIRETITQMKEKTSEDFVLIHRSYLINIHHVKRIQRDEAVMDDGTEIRFPEKRRAELKALLKDRFR</sequence>
<dbReference type="GO" id="GO:0000156">
    <property type="term" value="F:phosphorelay response regulator activity"/>
    <property type="evidence" value="ECO:0007669"/>
    <property type="project" value="InterPro"/>
</dbReference>
<dbReference type="Gene3D" id="3.10.450.50">
    <property type="match status" value="1"/>
</dbReference>
<dbReference type="OrthoDB" id="9802383at2"/>
<organism evidence="2 3">
    <name type="scientific">Hornefia porci</name>
    <dbReference type="NCBI Taxonomy" id="2652292"/>
    <lineage>
        <taxon>Bacteria</taxon>
        <taxon>Bacillati</taxon>
        <taxon>Bacillota</taxon>
        <taxon>Clostridia</taxon>
        <taxon>Peptostreptococcales</taxon>
        <taxon>Anaerovoracaceae</taxon>
        <taxon>Hornefia</taxon>
    </lineage>
</organism>
<dbReference type="Pfam" id="PF04397">
    <property type="entry name" value="LytTR"/>
    <property type="match status" value="1"/>
</dbReference>
<reference evidence="2 3" key="1">
    <citation type="journal article" date="2016" name="Appl. Environ. Microbiol.">
        <title>Function and Phylogeny of Bacterial Butyryl Coenzyme A:Acetate Transferases and Their Diversity in the Proximal Colon of Swine.</title>
        <authorList>
            <person name="Trachsel J."/>
            <person name="Bayles D.O."/>
            <person name="Looft T."/>
            <person name="Levine U.Y."/>
            <person name="Allen H.K."/>
        </authorList>
    </citation>
    <scope>NUCLEOTIDE SEQUENCE [LARGE SCALE GENOMIC DNA]</scope>
    <source>
        <strain evidence="2 3">68-3-10</strain>
    </source>
</reference>
<dbReference type="GO" id="GO:0003677">
    <property type="term" value="F:DNA binding"/>
    <property type="evidence" value="ECO:0007669"/>
    <property type="project" value="InterPro"/>
</dbReference>
<dbReference type="InterPro" id="IPR046947">
    <property type="entry name" value="LytR-like"/>
</dbReference>
<accession>A0A1Q9JGM6</accession>
<dbReference type="RefSeq" id="WP_075712338.1">
    <property type="nucleotide sequence ID" value="NZ_MJIE01000001.1"/>
</dbReference>
<comment type="caution">
    <text evidence="2">The sequence shown here is derived from an EMBL/GenBank/DDBJ whole genome shotgun (WGS) entry which is preliminary data.</text>
</comment>
<dbReference type="PROSITE" id="PS50930">
    <property type="entry name" value="HTH_LYTTR"/>
    <property type="match status" value="1"/>
</dbReference>
<feature type="domain" description="HTH LytTR-type" evidence="1">
    <location>
        <begin position="174"/>
        <end position="263"/>
    </location>
</feature>
<dbReference type="Gene3D" id="2.40.50.1020">
    <property type="entry name" value="LytTr DNA-binding domain"/>
    <property type="match status" value="1"/>
</dbReference>
<evidence type="ECO:0000313" key="2">
    <source>
        <dbReference type="EMBL" id="OLR55343.1"/>
    </source>
</evidence>
<dbReference type="InterPro" id="IPR007492">
    <property type="entry name" value="LytTR_DNA-bd_dom"/>
</dbReference>
<dbReference type="STRING" id="1261640.BHK98_04240"/>
<evidence type="ECO:0000259" key="1">
    <source>
        <dbReference type="PROSITE" id="PS50930"/>
    </source>
</evidence>
<gene>
    <name evidence="2" type="ORF">BHK98_04240</name>
</gene>